<evidence type="ECO:0000313" key="2">
    <source>
        <dbReference type="EMBL" id="KGA20093.1"/>
    </source>
</evidence>
<reference evidence="2" key="1">
    <citation type="submission" date="2014-06" db="EMBL/GenBank/DDBJ databases">
        <title>Key roles for freshwater Actinobacteria revealed by deep metagenomic sequencing.</title>
        <authorList>
            <person name="Ghai R."/>
            <person name="Mizuno C.M."/>
            <person name="Picazo A."/>
            <person name="Camacho A."/>
            <person name="Rodriguez-Valera F."/>
        </authorList>
    </citation>
    <scope>NUCLEOTIDE SEQUENCE</scope>
</reference>
<proteinExistence type="predicted"/>
<name>A0A094SNC9_9ZZZZ</name>
<dbReference type="AlphaFoldDB" id="A0A094SNC9"/>
<accession>A0A094SNC9</accession>
<feature type="compositionally biased region" description="Polar residues" evidence="1">
    <location>
        <begin position="21"/>
        <end position="40"/>
    </location>
</feature>
<evidence type="ECO:0008006" key="3">
    <source>
        <dbReference type="Google" id="ProtNLM"/>
    </source>
</evidence>
<feature type="region of interest" description="Disordered" evidence="1">
    <location>
        <begin position="21"/>
        <end position="41"/>
    </location>
</feature>
<evidence type="ECO:0000256" key="1">
    <source>
        <dbReference type="SAM" id="MobiDB-lite"/>
    </source>
</evidence>
<organism evidence="2">
    <name type="scientific">freshwater metagenome</name>
    <dbReference type="NCBI Taxonomy" id="449393"/>
    <lineage>
        <taxon>unclassified sequences</taxon>
        <taxon>metagenomes</taxon>
        <taxon>ecological metagenomes</taxon>
    </lineage>
</organism>
<dbReference type="EMBL" id="JNSL01000024">
    <property type="protein sequence ID" value="KGA20093.1"/>
    <property type="molecule type" value="Genomic_DNA"/>
</dbReference>
<protein>
    <recommendedName>
        <fullName evidence="3">DUF1570 domain-containing protein</fullName>
    </recommendedName>
</protein>
<gene>
    <name evidence="2" type="ORF">GM51_5575</name>
</gene>
<sequence length="341" mass="39496">MVGKTTYTCLKSGKKLIWTKSINPSRTQDPKPSQSPQNIPTALFGSPEQTLAYENMKKSMVPKPVGDLFRFHYSPSAVKSFRDYLEIELKDSMKYWTSVYDNKELFNVFYGTEIDLDWLIEAWRPYGFDSNKGFAEDFRGRIKREGNRLNAGAVPSQLDSSHLSILRHSSLPTDVSSFLPHENVHIVQQFVSKYQTAKMPCWLREGSANLFGNFIFAEKYGRGIYNQAKRGDMNNYLRGASGVELRNFKEAEWFTHLKSLEGNFQGGCDYINRFAYGSGLLLSEMLMAEGGFDKMMDFWRAFASERDWRILFKEIYGNELDNWYREKAIPYLLREYARVGK</sequence>
<comment type="caution">
    <text evidence="2">The sequence shown here is derived from an EMBL/GenBank/DDBJ whole genome shotgun (WGS) entry which is preliminary data.</text>
</comment>